<sequence>MNSLVALFLMFNIFTYTQHKVYAVTPDQLAFKIQSGDKPSIVQFWVPNCENNIEIVEGYKNLMENYGKAINF</sequence>
<keyword evidence="4" id="KW-1185">Reference proteome</keyword>
<gene>
    <name evidence="2" type="ORF">H1R16_00995</name>
    <name evidence="1" type="ORF">H2507_02275</name>
</gene>
<evidence type="ECO:0000313" key="4">
    <source>
        <dbReference type="Proteomes" id="UP000539710"/>
    </source>
</evidence>
<reference evidence="2" key="1">
    <citation type="submission" date="2020-07" db="EMBL/GenBank/DDBJ databases">
        <title>Chryseobacterium sp. CX-624.</title>
        <authorList>
            <person name="Yang C."/>
        </authorList>
    </citation>
    <scope>NUCLEOTIDE SEQUENCE</scope>
    <source>
        <strain evidence="2">CX-624</strain>
    </source>
</reference>
<protein>
    <submittedName>
        <fullName evidence="2">Uncharacterized protein</fullName>
    </submittedName>
</protein>
<reference evidence="1" key="4">
    <citation type="submission" date="2020-07" db="EMBL/GenBank/DDBJ databases">
        <authorList>
            <person name="Yang C."/>
        </authorList>
    </citation>
    <scope>NUCLEOTIDE SEQUENCE</scope>
    <source>
        <strain evidence="1">Cx-624</strain>
    </source>
</reference>
<dbReference type="EMBL" id="CP059472">
    <property type="protein sequence ID" value="QMS98620.1"/>
    <property type="molecule type" value="Genomic_DNA"/>
</dbReference>
<dbReference type="Proteomes" id="UP000539710">
    <property type="component" value="Unassembled WGS sequence"/>
</dbReference>
<evidence type="ECO:0000313" key="3">
    <source>
        <dbReference type="Proteomes" id="UP000515349"/>
    </source>
</evidence>
<dbReference type="EMBL" id="JACEUX010000001">
    <property type="protein sequence ID" value="MBA5245986.1"/>
    <property type="molecule type" value="Genomic_DNA"/>
</dbReference>
<reference evidence="3" key="2">
    <citation type="submission" date="2020-07" db="EMBL/GenBank/DDBJ databases">
        <title>Chryseobacterium sp.cx-624.</title>
        <authorList>
            <person name="Yang C."/>
        </authorList>
    </citation>
    <scope>NUCLEOTIDE SEQUENCE [LARGE SCALE GENOMIC DNA]</scope>
    <source>
        <strain evidence="3">cx-624</strain>
    </source>
</reference>
<proteinExistence type="predicted"/>
<dbReference type="RefSeq" id="WP_181886094.1">
    <property type="nucleotide sequence ID" value="NZ_CP059472.1"/>
</dbReference>
<dbReference type="AlphaFoldDB" id="A0A7D7LPU9"/>
<dbReference type="KEGG" id="cbau:H1R16_00995"/>
<evidence type="ECO:0000313" key="2">
    <source>
        <dbReference type="EMBL" id="QMS98620.1"/>
    </source>
</evidence>
<organism evidence="2 3">
    <name type="scientific">Marnyiella aurantia</name>
    <dbReference type="NCBI Taxonomy" id="2758037"/>
    <lineage>
        <taxon>Bacteria</taxon>
        <taxon>Pseudomonadati</taxon>
        <taxon>Bacteroidota</taxon>
        <taxon>Flavobacteriia</taxon>
        <taxon>Flavobacteriales</taxon>
        <taxon>Weeksellaceae</taxon>
        <taxon>Marnyiella</taxon>
    </lineage>
</organism>
<name>A0A7D7LPU9_9FLAO</name>
<accession>A0A7D7LPU9</accession>
<dbReference type="Proteomes" id="UP000515349">
    <property type="component" value="Chromosome"/>
</dbReference>
<reference evidence="4" key="3">
    <citation type="submission" date="2020-07" db="EMBL/GenBank/DDBJ databases">
        <title>Flavobacterium sp. xlx-214.</title>
        <authorList>
            <person name="Yang C."/>
        </authorList>
    </citation>
    <scope>NUCLEOTIDE SEQUENCE [LARGE SCALE GENOMIC DNA]</scope>
    <source>
        <strain evidence="4">CX-624</strain>
    </source>
</reference>
<evidence type="ECO:0000313" key="1">
    <source>
        <dbReference type="EMBL" id="MBA5245986.1"/>
    </source>
</evidence>